<dbReference type="EMBL" id="JAOWKW010000009">
    <property type="protein sequence ID" value="MCV2879559.1"/>
    <property type="molecule type" value="Genomic_DNA"/>
</dbReference>
<proteinExistence type="predicted"/>
<evidence type="ECO:0000313" key="3">
    <source>
        <dbReference type="Proteomes" id="UP001526166"/>
    </source>
</evidence>
<dbReference type="Proteomes" id="UP001526166">
    <property type="component" value="Unassembled WGS sequence"/>
</dbReference>
<evidence type="ECO:0000313" key="2">
    <source>
        <dbReference type="EMBL" id="MCV2879559.1"/>
    </source>
</evidence>
<gene>
    <name evidence="2" type="ORF">OE699_11940</name>
</gene>
<feature type="transmembrane region" description="Helical" evidence="1">
    <location>
        <begin position="103"/>
        <end position="121"/>
    </location>
</feature>
<evidence type="ECO:0000256" key="1">
    <source>
        <dbReference type="SAM" id="Phobius"/>
    </source>
</evidence>
<feature type="transmembrane region" description="Helical" evidence="1">
    <location>
        <begin position="7"/>
        <end position="29"/>
    </location>
</feature>
<sequence length="124" mass="12803">MVKSTGLKVAGAVALVFGALTLFSGWGALFGGKDMGAVVPFVLWFNFLAGFAYLAAGWGMWAARRFARPLSAAIVLASLAVGAALALHIAGGGAYEMRTVGAMSLRIVIWAVLALVAHRALPRG</sequence>
<keyword evidence="3" id="KW-1185">Reference proteome</keyword>
<feature type="transmembrane region" description="Helical" evidence="1">
    <location>
        <begin position="70"/>
        <end position="91"/>
    </location>
</feature>
<reference evidence="2 3" key="1">
    <citation type="submission" date="2022-10" db="EMBL/GenBank/DDBJ databases">
        <title>Sinirhodobacter sp. nov., isolated from ocean surface sediments.</title>
        <authorList>
            <person name="He W."/>
            <person name="Wang L."/>
            <person name="Zhang D.-F."/>
        </authorList>
    </citation>
    <scope>NUCLEOTIDE SEQUENCE [LARGE SCALE GENOMIC DNA]</scope>
    <source>
        <strain evidence="2 3">WL0115</strain>
    </source>
</reference>
<organism evidence="2 3">
    <name type="scientific">Sedimentimonas flavescens</name>
    <dbReference type="NCBI Taxonomy" id="2851012"/>
    <lineage>
        <taxon>Bacteria</taxon>
        <taxon>Pseudomonadati</taxon>
        <taxon>Pseudomonadota</taxon>
        <taxon>Alphaproteobacteria</taxon>
        <taxon>Rhodobacterales</taxon>
        <taxon>Rhodobacter group</taxon>
        <taxon>Sedimentimonas</taxon>
    </lineage>
</organism>
<accession>A0ABT3A0M7</accession>
<keyword evidence="1" id="KW-0472">Membrane</keyword>
<dbReference type="RefSeq" id="WP_263848143.1">
    <property type="nucleotide sequence ID" value="NZ_JAOWKW010000009.1"/>
</dbReference>
<feature type="transmembrane region" description="Helical" evidence="1">
    <location>
        <begin position="41"/>
        <end position="63"/>
    </location>
</feature>
<keyword evidence="1" id="KW-1133">Transmembrane helix</keyword>
<comment type="caution">
    <text evidence="2">The sequence shown here is derived from an EMBL/GenBank/DDBJ whole genome shotgun (WGS) entry which is preliminary data.</text>
</comment>
<keyword evidence="1" id="KW-0812">Transmembrane</keyword>
<protein>
    <submittedName>
        <fullName evidence="2">Uncharacterized protein</fullName>
    </submittedName>
</protein>
<name>A0ABT3A0M7_9RHOB</name>